<name>A0ABV2TBM4_9BACT</name>
<keyword evidence="8" id="KW-1185">Reference proteome</keyword>
<evidence type="ECO:0000256" key="3">
    <source>
        <dbReference type="ARBA" id="ARBA00023082"/>
    </source>
</evidence>
<dbReference type="EMBL" id="JBEXAC010000002">
    <property type="protein sequence ID" value="MET7000441.1"/>
    <property type="molecule type" value="Genomic_DNA"/>
</dbReference>
<organism evidence="7 8">
    <name type="scientific">Chitinophaga defluvii</name>
    <dbReference type="NCBI Taxonomy" id="3163343"/>
    <lineage>
        <taxon>Bacteria</taxon>
        <taxon>Pseudomonadati</taxon>
        <taxon>Bacteroidota</taxon>
        <taxon>Chitinophagia</taxon>
        <taxon>Chitinophagales</taxon>
        <taxon>Chitinophagaceae</taxon>
        <taxon>Chitinophaga</taxon>
    </lineage>
</organism>
<comment type="caution">
    <text evidence="7">The sequence shown here is derived from an EMBL/GenBank/DDBJ whole genome shotgun (WGS) entry which is preliminary data.</text>
</comment>
<feature type="domain" description="RNA polymerase sigma-70 region 2" evidence="5">
    <location>
        <begin position="25"/>
        <end position="90"/>
    </location>
</feature>
<dbReference type="InterPro" id="IPR013325">
    <property type="entry name" value="RNA_pol_sigma_r2"/>
</dbReference>
<evidence type="ECO:0000256" key="2">
    <source>
        <dbReference type="ARBA" id="ARBA00023015"/>
    </source>
</evidence>
<dbReference type="PANTHER" id="PTHR43133">
    <property type="entry name" value="RNA POLYMERASE ECF-TYPE SIGMA FACTO"/>
    <property type="match status" value="1"/>
</dbReference>
<gene>
    <name evidence="7" type="ORF">ABR189_23825</name>
</gene>
<feature type="domain" description="RNA polymerase sigma factor 70 region 4 type 2" evidence="6">
    <location>
        <begin position="128"/>
        <end position="177"/>
    </location>
</feature>
<proteinExistence type="inferred from homology"/>
<dbReference type="RefSeq" id="WP_354663000.1">
    <property type="nucleotide sequence ID" value="NZ_JBEXAC010000002.1"/>
</dbReference>
<dbReference type="InterPro" id="IPR013324">
    <property type="entry name" value="RNA_pol_sigma_r3/r4-like"/>
</dbReference>
<dbReference type="Pfam" id="PF04542">
    <property type="entry name" value="Sigma70_r2"/>
    <property type="match status" value="1"/>
</dbReference>
<accession>A0ABV2TBM4</accession>
<evidence type="ECO:0000256" key="1">
    <source>
        <dbReference type="ARBA" id="ARBA00010641"/>
    </source>
</evidence>
<keyword evidence="3" id="KW-0731">Sigma factor</keyword>
<dbReference type="SUPFAM" id="SSF88946">
    <property type="entry name" value="Sigma2 domain of RNA polymerase sigma factors"/>
    <property type="match status" value="1"/>
</dbReference>
<dbReference type="SUPFAM" id="SSF88659">
    <property type="entry name" value="Sigma3 and sigma4 domains of RNA polymerase sigma factors"/>
    <property type="match status" value="1"/>
</dbReference>
<dbReference type="Pfam" id="PF08281">
    <property type="entry name" value="Sigma70_r4_2"/>
    <property type="match status" value="1"/>
</dbReference>
<dbReference type="InterPro" id="IPR013249">
    <property type="entry name" value="RNA_pol_sigma70_r4_t2"/>
</dbReference>
<evidence type="ECO:0000313" key="8">
    <source>
        <dbReference type="Proteomes" id="UP001549749"/>
    </source>
</evidence>
<comment type="similarity">
    <text evidence="1">Belongs to the sigma-70 factor family. ECF subfamily.</text>
</comment>
<dbReference type="InterPro" id="IPR039425">
    <property type="entry name" value="RNA_pol_sigma-70-like"/>
</dbReference>
<protein>
    <submittedName>
        <fullName evidence="7">Sigma-70 family RNA polymerase sigma factor</fullName>
    </submittedName>
</protein>
<sequence length="187" mass="21840">MPQEDTVLLEMLQYGNAKSAYEQIFKKYYKLLCAKACYMLGNMAEAEDLVQELLGNIWEKQLYHNINISLSAYLYRAVKNRCLDFIEKKKNQHKQMNEYRVELEPELIQAALLPTIGEELPGQGVRANFDLAISELPTQQLEAFNLVYMERKRYQEAAEKMGISINSVKTHLRIAIRTLRQKLLHLR</sequence>
<dbReference type="Gene3D" id="1.10.1740.10">
    <property type="match status" value="1"/>
</dbReference>
<evidence type="ECO:0000256" key="4">
    <source>
        <dbReference type="ARBA" id="ARBA00023163"/>
    </source>
</evidence>
<reference evidence="7 8" key="1">
    <citation type="submission" date="2024-06" db="EMBL/GenBank/DDBJ databases">
        <title>Chitinophaga defluvii sp. nov., isolated from municipal sewage.</title>
        <authorList>
            <person name="Zhang L."/>
        </authorList>
    </citation>
    <scope>NUCLEOTIDE SEQUENCE [LARGE SCALE GENOMIC DNA]</scope>
    <source>
        <strain evidence="7 8">H8</strain>
    </source>
</reference>
<dbReference type="InterPro" id="IPR014284">
    <property type="entry name" value="RNA_pol_sigma-70_dom"/>
</dbReference>
<evidence type="ECO:0000259" key="5">
    <source>
        <dbReference type="Pfam" id="PF04542"/>
    </source>
</evidence>
<evidence type="ECO:0000259" key="6">
    <source>
        <dbReference type="Pfam" id="PF08281"/>
    </source>
</evidence>
<dbReference type="Gene3D" id="1.10.10.10">
    <property type="entry name" value="Winged helix-like DNA-binding domain superfamily/Winged helix DNA-binding domain"/>
    <property type="match status" value="1"/>
</dbReference>
<dbReference type="Proteomes" id="UP001549749">
    <property type="component" value="Unassembled WGS sequence"/>
</dbReference>
<dbReference type="NCBIfam" id="TIGR02937">
    <property type="entry name" value="sigma70-ECF"/>
    <property type="match status" value="1"/>
</dbReference>
<dbReference type="PANTHER" id="PTHR43133:SF46">
    <property type="entry name" value="RNA POLYMERASE SIGMA-70 FACTOR ECF SUBFAMILY"/>
    <property type="match status" value="1"/>
</dbReference>
<dbReference type="InterPro" id="IPR036388">
    <property type="entry name" value="WH-like_DNA-bd_sf"/>
</dbReference>
<keyword evidence="2" id="KW-0805">Transcription regulation</keyword>
<evidence type="ECO:0000313" key="7">
    <source>
        <dbReference type="EMBL" id="MET7000441.1"/>
    </source>
</evidence>
<keyword evidence="4" id="KW-0804">Transcription</keyword>
<dbReference type="InterPro" id="IPR007627">
    <property type="entry name" value="RNA_pol_sigma70_r2"/>
</dbReference>